<evidence type="ECO:0000313" key="3">
    <source>
        <dbReference type="Proteomes" id="UP001276659"/>
    </source>
</evidence>
<name>A0AAE0DMU7_9LECA</name>
<dbReference type="EMBL" id="JASNWA010000004">
    <property type="protein sequence ID" value="KAK3175978.1"/>
    <property type="molecule type" value="Genomic_DNA"/>
</dbReference>
<organism evidence="2 3">
    <name type="scientific">Lepraria neglecta</name>
    <dbReference type="NCBI Taxonomy" id="209136"/>
    <lineage>
        <taxon>Eukaryota</taxon>
        <taxon>Fungi</taxon>
        <taxon>Dikarya</taxon>
        <taxon>Ascomycota</taxon>
        <taxon>Pezizomycotina</taxon>
        <taxon>Lecanoromycetes</taxon>
        <taxon>OSLEUM clade</taxon>
        <taxon>Lecanoromycetidae</taxon>
        <taxon>Lecanorales</taxon>
        <taxon>Lecanorineae</taxon>
        <taxon>Stereocaulaceae</taxon>
        <taxon>Lepraria</taxon>
    </lineage>
</organism>
<evidence type="ECO:0008006" key="4">
    <source>
        <dbReference type="Google" id="ProtNLM"/>
    </source>
</evidence>
<reference evidence="2" key="1">
    <citation type="submission" date="2022-11" db="EMBL/GenBank/DDBJ databases">
        <title>Chromosomal genome sequence assembly and mating type (MAT) locus characterization of the leprose asexual lichenized fungus Lepraria neglecta (Nyl.) Erichsen.</title>
        <authorList>
            <person name="Allen J.L."/>
            <person name="Pfeffer B."/>
        </authorList>
    </citation>
    <scope>NUCLEOTIDE SEQUENCE</scope>
    <source>
        <strain evidence="2">Allen 5258</strain>
    </source>
</reference>
<feature type="signal peptide" evidence="1">
    <location>
        <begin position="1"/>
        <end position="18"/>
    </location>
</feature>
<dbReference type="Proteomes" id="UP001276659">
    <property type="component" value="Unassembled WGS sequence"/>
</dbReference>
<protein>
    <recommendedName>
        <fullName evidence="4">Hydrophobin</fullName>
    </recommendedName>
</protein>
<dbReference type="AlphaFoldDB" id="A0AAE0DMU7"/>
<evidence type="ECO:0000256" key="1">
    <source>
        <dbReference type="SAM" id="SignalP"/>
    </source>
</evidence>
<accession>A0AAE0DMU7</accession>
<evidence type="ECO:0000313" key="2">
    <source>
        <dbReference type="EMBL" id="KAK3175978.1"/>
    </source>
</evidence>
<keyword evidence="3" id="KW-1185">Reference proteome</keyword>
<gene>
    <name evidence="2" type="ORF">OEA41_007300</name>
</gene>
<sequence length="101" mass="9840">MQFQSIIAILAMAVAATAAPSPNPIISPATAPQCAAGQTTACCSSSLSGVLPIDLPCLAVTLIGILNPSCSPTQQLACCNSGPQTGNVIAVGTICAPISAS</sequence>
<feature type="chain" id="PRO_5042250835" description="Hydrophobin" evidence="1">
    <location>
        <begin position="19"/>
        <end position="101"/>
    </location>
</feature>
<proteinExistence type="predicted"/>
<keyword evidence="1" id="KW-0732">Signal</keyword>
<comment type="caution">
    <text evidence="2">The sequence shown here is derived from an EMBL/GenBank/DDBJ whole genome shotgun (WGS) entry which is preliminary data.</text>
</comment>